<protein>
    <submittedName>
        <fullName evidence="4">Uncharacterized protein</fullName>
    </submittedName>
</protein>
<dbReference type="GeneID" id="4838229"/>
<gene>
    <name evidence="4" type="primary">YXE1</name>
    <name evidence="4" type="ORF">PICST_43263</name>
</gene>
<dbReference type="InParanoid" id="A3LRP8"/>
<dbReference type="InterPro" id="IPR042188">
    <property type="entry name" value="MmgE/PrpD_sf_2"/>
</dbReference>
<dbReference type="InterPro" id="IPR045336">
    <property type="entry name" value="MmgE_PrpD_N"/>
</dbReference>
<dbReference type="InterPro" id="IPR045337">
    <property type="entry name" value="MmgE_PrpD_C"/>
</dbReference>
<evidence type="ECO:0000259" key="2">
    <source>
        <dbReference type="Pfam" id="PF03972"/>
    </source>
</evidence>
<dbReference type="Pfam" id="PF19305">
    <property type="entry name" value="MmgE_PrpD_C"/>
    <property type="match status" value="1"/>
</dbReference>
<dbReference type="Proteomes" id="UP000002258">
    <property type="component" value="Chromosome 3"/>
</dbReference>
<dbReference type="InterPro" id="IPR042183">
    <property type="entry name" value="MmgE/PrpD_sf_1"/>
</dbReference>
<dbReference type="InterPro" id="IPR036148">
    <property type="entry name" value="MmgE/PrpD_sf"/>
</dbReference>
<evidence type="ECO:0000313" key="5">
    <source>
        <dbReference type="Proteomes" id="UP000002258"/>
    </source>
</evidence>
<dbReference type="Pfam" id="PF03972">
    <property type="entry name" value="MmgE_PrpD_N"/>
    <property type="match status" value="1"/>
</dbReference>
<dbReference type="SUPFAM" id="SSF103378">
    <property type="entry name" value="2-methylcitrate dehydratase PrpD"/>
    <property type="match status" value="1"/>
</dbReference>
<evidence type="ECO:0000256" key="1">
    <source>
        <dbReference type="ARBA" id="ARBA00006174"/>
    </source>
</evidence>
<dbReference type="STRING" id="322104.A3LRP8"/>
<dbReference type="KEGG" id="pic:PICST_43263"/>
<proteinExistence type="inferred from homology"/>
<dbReference type="OMA" id="VWGGFFR"/>
<evidence type="ECO:0000313" key="4">
    <source>
        <dbReference type="EMBL" id="ABN65422.1"/>
    </source>
</evidence>
<name>A3LRP8_PICST</name>
<dbReference type="RefSeq" id="XP_001383451.1">
    <property type="nucleotide sequence ID" value="XM_001383414.1"/>
</dbReference>
<dbReference type="eggNOG" id="ENOG502QVEB">
    <property type="taxonomic scope" value="Eukaryota"/>
</dbReference>
<dbReference type="PANTHER" id="PTHR16943:SF8">
    <property type="entry name" value="2-METHYLCITRATE DEHYDRATASE"/>
    <property type="match status" value="1"/>
</dbReference>
<dbReference type="OrthoDB" id="10267976at2759"/>
<dbReference type="Gene3D" id="3.30.1330.120">
    <property type="entry name" value="2-methylcitrate dehydratase PrpD"/>
    <property type="match status" value="1"/>
</dbReference>
<dbReference type="HOGENOM" id="CLU_026574_1_1_1"/>
<evidence type="ECO:0000259" key="3">
    <source>
        <dbReference type="Pfam" id="PF19305"/>
    </source>
</evidence>
<reference evidence="4 5" key="1">
    <citation type="journal article" date="2007" name="Nat. Biotechnol.">
        <title>Genome sequence of the lignocellulose-bioconverting and xylose-fermenting yeast Pichia stipitis.</title>
        <authorList>
            <person name="Jeffries T.W."/>
            <person name="Grigoriev I.V."/>
            <person name="Grimwood J."/>
            <person name="Laplaza J.M."/>
            <person name="Aerts A."/>
            <person name="Salamov A."/>
            <person name="Schmutz J."/>
            <person name="Lindquist E."/>
            <person name="Dehal P."/>
            <person name="Shapiro H."/>
            <person name="Jin Y.S."/>
            <person name="Passoth V."/>
            <person name="Richardson P.M."/>
        </authorList>
    </citation>
    <scope>NUCLEOTIDE SEQUENCE [LARGE SCALE GENOMIC DNA]</scope>
    <source>
        <strain evidence="5">ATCC 58785 / CBS 6054 / NBRC 10063 / NRRL Y-11545</strain>
    </source>
</reference>
<dbReference type="EMBL" id="CP000497">
    <property type="protein sequence ID" value="ABN65422.1"/>
    <property type="molecule type" value="Genomic_DNA"/>
</dbReference>
<feature type="domain" description="MmgE/PrpD N-terminal" evidence="2">
    <location>
        <begin position="19"/>
        <end position="258"/>
    </location>
</feature>
<dbReference type="AlphaFoldDB" id="A3LRP8"/>
<sequence>MDLSLPYDRKINSRSVTTELSEWVAQLKWEDVPDKIKDRTKFLILDGIGCALVGAHLPWSEEAVEAVLKFETPGGDSPIVGWKGRKTGLVSAALLNSTFIQGFELDDYHSYAPLHSNSIILPTLLSLCSKDPSKHSGRDFILATIVGFEVGPRVGKSIGGSSILSLGWHSGAVFGPPVAAASACKFLSHNAIQIEDAFGIACTQASGLMSAQFESSVKRMQHGFAVRNGLFAALLADSNYKGISKVFERKYGGYIPVFTLGGLKPKPEEISLGLGEIWRIEGTLVKLHPCMGGIHSTCECVEELVNSQEVDSKNIEGVKIELGKAAFHHGGWKAQRPINVIGAQMNNSYIAASIFVDGSLQMKSFTEDKLNREEVWDIVKKTQCVENNFEGQIDPQFKLCTQVTVTTKDGKEHISRVVNPKGVLPPLTGKEIVEKFKNLTNNVITKDQQDKIIETVLNLDKFDMSCLLDSLDIDTSNPLAV</sequence>
<dbReference type="PANTHER" id="PTHR16943">
    <property type="entry name" value="2-METHYLCITRATE DEHYDRATASE-RELATED"/>
    <property type="match status" value="1"/>
</dbReference>
<comment type="similarity">
    <text evidence="1">Belongs to the PrpD family.</text>
</comment>
<feature type="domain" description="MmgE/PrpD C-terminal" evidence="3">
    <location>
        <begin position="288"/>
        <end position="460"/>
    </location>
</feature>
<keyword evidence="5" id="KW-1185">Reference proteome</keyword>
<dbReference type="GO" id="GO:0016829">
    <property type="term" value="F:lyase activity"/>
    <property type="evidence" value="ECO:0007669"/>
    <property type="project" value="InterPro"/>
</dbReference>
<dbReference type="Gene3D" id="1.10.4100.10">
    <property type="entry name" value="2-methylcitrate dehydratase PrpD"/>
    <property type="match status" value="1"/>
</dbReference>
<organism evidence="4 5">
    <name type="scientific">Scheffersomyces stipitis (strain ATCC 58785 / CBS 6054 / NBRC 10063 / NRRL Y-11545)</name>
    <name type="common">Yeast</name>
    <name type="synonym">Pichia stipitis</name>
    <dbReference type="NCBI Taxonomy" id="322104"/>
    <lineage>
        <taxon>Eukaryota</taxon>
        <taxon>Fungi</taxon>
        <taxon>Dikarya</taxon>
        <taxon>Ascomycota</taxon>
        <taxon>Saccharomycotina</taxon>
        <taxon>Pichiomycetes</taxon>
        <taxon>Debaryomycetaceae</taxon>
        <taxon>Scheffersomyces</taxon>
    </lineage>
</organism>
<dbReference type="InterPro" id="IPR005656">
    <property type="entry name" value="MmgE_PrpD"/>
</dbReference>
<accession>A3LRP8</accession>